<evidence type="ECO:0000256" key="2">
    <source>
        <dbReference type="ARBA" id="ARBA00022448"/>
    </source>
</evidence>
<evidence type="ECO:0000313" key="3">
    <source>
        <dbReference type="EMBL" id="SVE55749.1"/>
    </source>
</evidence>
<accession>A0A383EGI9</accession>
<evidence type="ECO:0000256" key="1">
    <source>
        <dbReference type="ARBA" id="ARBA00008520"/>
    </source>
</evidence>
<evidence type="ECO:0008006" key="4">
    <source>
        <dbReference type="Google" id="ProtNLM"/>
    </source>
</evidence>
<protein>
    <recommendedName>
        <fullName evidence="4">Extracellular solute-binding protein</fullName>
    </recommendedName>
</protein>
<keyword evidence="2" id="KW-0813">Transport</keyword>
<dbReference type="PANTHER" id="PTHR43649:SF29">
    <property type="entry name" value="OSMOPROTECTIVE COMPOUNDS-BINDING PROTEIN GGTB"/>
    <property type="match status" value="1"/>
</dbReference>
<dbReference type="AlphaFoldDB" id="A0A383EGI9"/>
<dbReference type="InterPro" id="IPR050490">
    <property type="entry name" value="Bact_solute-bd_prot1"/>
</dbReference>
<sequence>MKKIILILIVIMYLPFVLFSRELTLMHDKGGTPNYQPYFEEISKLTEKEIGVSYNSVSFPSTDVFIANLRPALKSKRAPGIFNYWSTWRTKPLIDSGLIANLTALWDKRKNEYDPGIREAFTFDNKVYCWPWSMDYWVVWYNKDVFKKYNLYSRCKLYWD</sequence>
<reference evidence="3" key="1">
    <citation type="submission" date="2018-05" db="EMBL/GenBank/DDBJ databases">
        <authorList>
            <person name="Lanie J.A."/>
            <person name="Ng W.-L."/>
            <person name="Kazmierczak K.M."/>
            <person name="Andrzejewski T.M."/>
            <person name="Davidsen T.M."/>
            <person name="Wayne K.J."/>
            <person name="Tettelin H."/>
            <person name="Glass J.I."/>
            <person name="Rusch D."/>
            <person name="Podicherti R."/>
            <person name="Tsui H.-C.T."/>
            <person name="Winkler M.E."/>
        </authorList>
    </citation>
    <scope>NUCLEOTIDE SEQUENCE</scope>
</reference>
<dbReference type="InterPro" id="IPR006059">
    <property type="entry name" value="SBP"/>
</dbReference>
<dbReference type="Pfam" id="PF01547">
    <property type="entry name" value="SBP_bac_1"/>
    <property type="match status" value="1"/>
</dbReference>
<dbReference type="Gene3D" id="3.40.190.10">
    <property type="entry name" value="Periplasmic binding protein-like II"/>
    <property type="match status" value="1"/>
</dbReference>
<gene>
    <name evidence="3" type="ORF">METZ01_LOCUS508603</name>
</gene>
<comment type="similarity">
    <text evidence="1">Belongs to the bacterial solute-binding protein 1 family.</text>
</comment>
<dbReference type="PANTHER" id="PTHR43649">
    <property type="entry name" value="ARABINOSE-BINDING PROTEIN-RELATED"/>
    <property type="match status" value="1"/>
</dbReference>
<dbReference type="EMBL" id="UINC01225606">
    <property type="protein sequence ID" value="SVE55749.1"/>
    <property type="molecule type" value="Genomic_DNA"/>
</dbReference>
<dbReference type="SUPFAM" id="SSF53850">
    <property type="entry name" value="Periplasmic binding protein-like II"/>
    <property type="match status" value="1"/>
</dbReference>
<name>A0A383EGI9_9ZZZZ</name>
<organism evidence="3">
    <name type="scientific">marine metagenome</name>
    <dbReference type="NCBI Taxonomy" id="408172"/>
    <lineage>
        <taxon>unclassified sequences</taxon>
        <taxon>metagenomes</taxon>
        <taxon>ecological metagenomes</taxon>
    </lineage>
</organism>
<proteinExistence type="inferred from homology"/>